<protein>
    <recommendedName>
        <fullName evidence="1">Asparagine synthetase domain-containing protein</fullName>
    </recommendedName>
</protein>
<gene>
    <name evidence="2" type="ORF">HG542_23000</name>
</gene>
<dbReference type="GO" id="GO:0006529">
    <property type="term" value="P:asparagine biosynthetic process"/>
    <property type="evidence" value="ECO:0007669"/>
    <property type="project" value="InterPro"/>
</dbReference>
<keyword evidence="3" id="KW-1185">Reference proteome</keyword>
<dbReference type="InterPro" id="IPR014729">
    <property type="entry name" value="Rossmann-like_a/b/a_fold"/>
</dbReference>
<feature type="domain" description="Asparagine synthetase" evidence="1">
    <location>
        <begin position="54"/>
        <end position="110"/>
    </location>
</feature>
<dbReference type="RefSeq" id="WP_176606867.1">
    <property type="nucleotide sequence ID" value="NZ_BNBU01000011.1"/>
</dbReference>
<dbReference type="Proteomes" id="UP000587462">
    <property type="component" value="Unassembled WGS sequence"/>
</dbReference>
<evidence type="ECO:0000313" key="2">
    <source>
        <dbReference type="EMBL" id="NVK80504.1"/>
    </source>
</evidence>
<proteinExistence type="predicted"/>
<name>A0A7Y7E9H2_STRMO</name>
<reference evidence="2 3" key="1">
    <citation type="submission" date="2020-04" db="EMBL/GenBank/DDBJ databases">
        <title>Draft Genome Sequence of Streptomyces morookaense DSM 40503, an 8-azaguanine-producing strain.</title>
        <authorList>
            <person name="Qi J."/>
            <person name="Gao J.-M."/>
        </authorList>
    </citation>
    <scope>NUCLEOTIDE SEQUENCE [LARGE SCALE GENOMIC DNA]</scope>
    <source>
        <strain evidence="2 3">DSM 40503</strain>
    </source>
</reference>
<dbReference type="InterPro" id="IPR001962">
    <property type="entry name" value="Asn_synthase"/>
</dbReference>
<dbReference type="Gene3D" id="3.40.50.620">
    <property type="entry name" value="HUPs"/>
    <property type="match status" value="1"/>
</dbReference>
<dbReference type="Pfam" id="PF00733">
    <property type="entry name" value="Asn_synthase"/>
    <property type="match status" value="1"/>
</dbReference>
<dbReference type="GO" id="GO:0004066">
    <property type="term" value="F:asparagine synthase (glutamine-hydrolyzing) activity"/>
    <property type="evidence" value="ECO:0007669"/>
    <property type="project" value="InterPro"/>
</dbReference>
<dbReference type="AlphaFoldDB" id="A0A7Y7E9H2"/>
<sequence>MDRRNRSRQSFQPDCSIRSCHSGIALDAHGGATTVRRWQPPPAEVPLDEAADAVRNALTTAVAARIHDGGTIGDGLSGGMDSTSLCSLAASGPARLLTYRHGSVDPAHDDVWVRIAAPAIPHTKTGKKLEVPVKRVLQGAPAEQVLTPSAVDNPDLIAHFADLGAEHRQLLHPHTPIGVS</sequence>
<evidence type="ECO:0000313" key="3">
    <source>
        <dbReference type="Proteomes" id="UP000587462"/>
    </source>
</evidence>
<evidence type="ECO:0000259" key="1">
    <source>
        <dbReference type="Pfam" id="PF00733"/>
    </source>
</evidence>
<dbReference type="SUPFAM" id="SSF52402">
    <property type="entry name" value="Adenine nucleotide alpha hydrolases-like"/>
    <property type="match status" value="1"/>
</dbReference>
<organism evidence="2 3">
    <name type="scientific">Streptomyces morookaense</name>
    <name type="common">Streptoverticillium morookaense</name>
    <dbReference type="NCBI Taxonomy" id="1970"/>
    <lineage>
        <taxon>Bacteria</taxon>
        <taxon>Bacillati</taxon>
        <taxon>Actinomycetota</taxon>
        <taxon>Actinomycetes</taxon>
        <taxon>Kitasatosporales</taxon>
        <taxon>Streptomycetaceae</taxon>
        <taxon>Streptomyces</taxon>
    </lineage>
</organism>
<dbReference type="EMBL" id="JABBXF010000056">
    <property type="protein sequence ID" value="NVK80504.1"/>
    <property type="molecule type" value="Genomic_DNA"/>
</dbReference>
<comment type="caution">
    <text evidence="2">The sequence shown here is derived from an EMBL/GenBank/DDBJ whole genome shotgun (WGS) entry which is preliminary data.</text>
</comment>
<accession>A0A7Y7E9H2</accession>